<dbReference type="SUPFAM" id="SSF55874">
    <property type="entry name" value="ATPase domain of HSP90 chaperone/DNA topoisomerase II/histidine kinase"/>
    <property type="match status" value="1"/>
</dbReference>
<name>A0ABX2H1W5_9FIRM</name>
<comment type="caution">
    <text evidence="14">The sequence shown here is derived from an EMBL/GenBank/DDBJ whole genome shotgun (WGS) entry which is preliminary data.</text>
</comment>
<dbReference type="EMBL" id="JAAITS010000003">
    <property type="protein sequence ID" value="NSG84093.1"/>
    <property type="molecule type" value="Genomic_DNA"/>
</dbReference>
<dbReference type="SUPFAM" id="SSF158472">
    <property type="entry name" value="HAMP domain-like"/>
    <property type="match status" value="1"/>
</dbReference>
<dbReference type="CDD" id="cd00075">
    <property type="entry name" value="HATPase"/>
    <property type="match status" value="1"/>
</dbReference>
<dbReference type="Gene3D" id="3.30.565.10">
    <property type="entry name" value="Histidine kinase-like ATPase, C-terminal domain"/>
    <property type="match status" value="1"/>
</dbReference>
<dbReference type="PROSITE" id="PS50885">
    <property type="entry name" value="HAMP"/>
    <property type="match status" value="1"/>
</dbReference>
<dbReference type="PROSITE" id="PS50109">
    <property type="entry name" value="HIS_KIN"/>
    <property type="match status" value="1"/>
</dbReference>
<evidence type="ECO:0000256" key="2">
    <source>
        <dbReference type="ARBA" id="ARBA00004141"/>
    </source>
</evidence>
<evidence type="ECO:0000259" key="12">
    <source>
        <dbReference type="PROSITE" id="PS50109"/>
    </source>
</evidence>
<evidence type="ECO:0000256" key="8">
    <source>
        <dbReference type="ARBA" id="ARBA00022989"/>
    </source>
</evidence>
<dbReference type="PRINTS" id="PR00344">
    <property type="entry name" value="BCTRLSENSOR"/>
</dbReference>
<sequence>MIISCVLMYFFISHSAVSGMDGLQNYMIKVDPQDGDSPITFNVDPKALFPQFEQEIQETKEAFLLRSVIATTIIILLSSVCTYFLTKKALTPLQKLTSEVSQIQAQNLSTQLEVPNSKDEIAQLTSSFNEMLTRLDNAFSTQKQFSANAAHELRTPLAVLQTNLEVFEKKQEPEMVEYRQLFTMIKEQTARLSQLVGTLLDMTNLKSVPRTDHVSLEELVDEVFCDLDPVAEKAGISIHFDDSSSQDLYTDVHTPDASALNNNILNITGSYVLLYRAVYNLVENAIKYNRPNGSVTVSVKEKNGQAMILVKDTGIGISPENQKKIFDPFFRVDKSRSRAMGGAGLGLALVDSIAREHGGSVKVLESNEKGSIIALMLPVSSLKN</sequence>
<evidence type="ECO:0000256" key="7">
    <source>
        <dbReference type="ARBA" id="ARBA00022777"/>
    </source>
</evidence>
<proteinExistence type="predicted"/>
<feature type="transmembrane region" description="Helical" evidence="11">
    <location>
        <begin position="63"/>
        <end position="85"/>
    </location>
</feature>
<dbReference type="InterPro" id="IPR050428">
    <property type="entry name" value="TCS_sensor_his_kinase"/>
</dbReference>
<evidence type="ECO:0000256" key="1">
    <source>
        <dbReference type="ARBA" id="ARBA00000085"/>
    </source>
</evidence>
<keyword evidence="9" id="KW-0902">Two-component regulatory system</keyword>
<dbReference type="InterPro" id="IPR004358">
    <property type="entry name" value="Sig_transdc_His_kin-like_C"/>
</dbReference>
<dbReference type="InterPro" id="IPR003661">
    <property type="entry name" value="HisK_dim/P_dom"/>
</dbReference>
<dbReference type="EC" id="2.7.13.3" evidence="3"/>
<evidence type="ECO:0000259" key="13">
    <source>
        <dbReference type="PROSITE" id="PS50885"/>
    </source>
</evidence>
<evidence type="ECO:0000256" key="4">
    <source>
        <dbReference type="ARBA" id="ARBA00022553"/>
    </source>
</evidence>
<feature type="domain" description="HAMP" evidence="13">
    <location>
        <begin position="87"/>
        <end position="140"/>
    </location>
</feature>
<evidence type="ECO:0000256" key="3">
    <source>
        <dbReference type="ARBA" id="ARBA00012438"/>
    </source>
</evidence>
<evidence type="ECO:0000256" key="5">
    <source>
        <dbReference type="ARBA" id="ARBA00022679"/>
    </source>
</evidence>
<dbReference type="SMART" id="SM00388">
    <property type="entry name" value="HisKA"/>
    <property type="match status" value="1"/>
</dbReference>
<accession>A0ABX2H1W5</accession>
<dbReference type="InterPro" id="IPR036890">
    <property type="entry name" value="HATPase_C_sf"/>
</dbReference>
<dbReference type="Gene3D" id="1.10.287.130">
    <property type="match status" value="1"/>
</dbReference>
<keyword evidence="5" id="KW-0808">Transferase</keyword>
<dbReference type="Pfam" id="PF00512">
    <property type="entry name" value="HisKA"/>
    <property type="match status" value="1"/>
</dbReference>
<dbReference type="PANTHER" id="PTHR45436:SF15">
    <property type="entry name" value="SENSOR HISTIDINE KINASE CUSS"/>
    <property type="match status" value="1"/>
</dbReference>
<dbReference type="InterPro" id="IPR003594">
    <property type="entry name" value="HATPase_dom"/>
</dbReference>
<organism evidence="14 15">
    <name type="scientific">Blautia faecis</name>
    <dbReference type="NCBI Taxonomy" id="871665"/>
    <lineage>
        <taxon>Bacteria</taxon>
        <taxon>Bacillati</taxon>
        <taxon>Bacillota</taxon>
        <taxon>Clostridia</taxon>
        <taxon>Lachnospirales</taxon>
        <taxon>Lachnospiraceae</taxon>
        <taxon>Blautia</taxon>
    </lineage>
</organism>
<evidence type="ECO:0000256" key="10">
    <source>
        <dbReference type="ARBA" id="ARBA00023136"/>
    </source>
</evidence>
<keyword evidence="15" id="KW-1185">Reference proteome</keyword>
<feature type="domain" description="Histidine kinase" evidence="12">
    <location>
        <begin position="148"/>
        <end position="381"/>
    </location>
</feature>
<dbReference type="InterPro" id="IPR036097">
    <property type="entry name" value="HisK_dim/P_sf"/>
</dbReference>
<evidence type="ECO:0000313" key="15">
    <source>
        <dbReference type="Proteomes" id="UP001644719"/>
    </source>
</evidence>
<protein>
    <recommendedName>
        <fullName evidence="3">histidine kinase</fullName>
        <ecNumber evidence="3">2.7.13.3</ecNumber>
    </recommendedName>
</protein>
<evidence type="ECO:0000256" key="9">
    <source>
        <dbReference type="ARBA" id="ARBA00023012"/>
    </source>
</evidence>
<evidence type="ECO:0000256" key="11">
    <source>
        <dbReference type="SAM" id="Phobius"/>
    </source>
</evidence>
<dbReference type="Gene3D" id="6.10.340.10">
    <property type="match status" value="1"/>
</dbReference>
<dbReference type="PANTHER" id="PTHR45436">
    <property type="entry name" value="SENSOR HISTIDINE KINASE YKOH"/>
    <property type="match status" value="1"/>
</dbReference>
<dbReference type="InterPro" id="IPR003660">
    <property type="entry name" value="HAMP_dom"/>
</dbReference>
<comment type="catalytic activity">
    <reaction evidence="1">
        <text>ATP + protein L-histidine = ADP + protein N-phospho-L-histidine.</text>
        <dbReference type="EC" id="2.7.13.3"/>
    </reaction>
</comment>
<evidence type="ECO:0000256" key="6">
    <source>
        <dbReference type="ARBA" id="ARBA00022692"/>
    </source>
</evidence>
<keyword evidence="7" id="KW-0418">Kinase</keyword>
<dbReference type="CDD" id="cd06225">
    <property type="entry name" value="HAMP"/>
    <property type="match status" value="1"/>
</dbReference>
<dbReference type="CDD" id="cd00082">
    <property type="entry name" value="HisKA"/>
    <property type="match status" value="1"/>
</dbReference>
<dbReference type="Proteomes" id="UP001644719">
    <property type="component" value="Unassembled WGS sequence"/>
</dbReference>
<evidence type="ECO:0000313" key="14">
    <source>
        <dbReference type="EMBL" id="NSG84093.1"/>
    </source>
</evidence>
<dbReference type="SUPFAM" id="SSF47384">
    <property type="entry name" value="Homodimeric domain of signal transducing histidine kinase"/>
    <property type="match status" value="1"/>
</dbReference>
<dbReference type="InterPro" id="IPR005467">
    <property type="entry name" value="His_kinase_dom"/>
</dbReference>
<keyword evidence="4" id="KW-0597">Phosphoprotein</keyword>
<reference evidence="14 15" key="1">
    <citation type="journal article" date="2020" name="Cell Host Microbe">
        <title>Functional and Genomic Variation between Human-Derived Isolates of Lachnospiraceae Reveals Inter- and Intra-Species Diversity.</title>
        <authorList>
            <person name="Sorbara M.T."/>
            <person name="Littmann E.R."/>
            <person name="Fontana E."/>
            <person name="Moody T.U."/>
            <person name="Kohout C.E."/>
            <person name="Gjonbalaj M."/>
            <person name="Eaton V."/>
            <person name="Seok R."/>
            <person name="Leiner I.M."/>
            <person name="Pamer E.G."/>
        </authorList>
    </citation>
    <scope>NUCLEOTIDE SEQUENCE [LARGE SCALE GENOMIC DNA]</scope>
    <source>
        <strain evidence="14 15">MSK.17.74</strain>
    </source>
</reference>
<dbReference type="Pfam" id="PF02518">
    <property type="entry name" value="HATPase_c"/>
    <property type="match status" value="1"/>
</dbReference>
<dbReference type="Pfam" id="PF00672">
    <property type="entry name" value="HAMP"/>
    <property type="match status" value="1"/>
</dbReference>
<keyword evidence="10 11" id="KW-0472">Membrane</keyword>
<comment type="subcellular location">
    <subcellularLocation>
        <location evidence="2">Membrane</location>
        <topology evidence="2">Multi-pass membrane protein</topology>
    </subcellularLocation>
</comment>
<gene>
    <name evidence="14" type="ORF">G5B17_01285</name>
</gene>
<keyword evidence="6 11" id="KW-0812">Transmembrane</keyword>
<keyword evidence="8 11" id="KW-1133">Transmembrane helix</keyword>
<dbReference type="SMART" id="SM00387">
    <property type="entry name" value="HATPase_c"/>
    <property type="match status" value="1"/>
</dbReference>
<dbReference type="SMART" id="SM00304">
    <property type="entry name" value="HAMP"/>
    <property type="match status" value="1"/>
</dbReference>